<sequence>MDIQLILSGLVPVLCFGVSFGTTLPPADPSCYCLGEPYLESAEPFMHDDCTYCVNCGEVQQADCIDSCVNPEPEVDSDGICCPICPDGPNCETEGVIIPHGDQMVVGDQLCECEPLILSSYNPKTSVICYPLPPAY</sequence>
<protein>
    <recommendedName>
        <fullName evidence="4">VWFC domain-containing protein</fullName>
    </recommendedName>
</protein>
<dbReference type="AlphaFoldDB" id="V4BX02"/>
<dbReference type="GeneID" id="20248995"/>
<proteinExistence type="predicted"/>
<dbReference type="HOGENOM" id="CLU_1877762_0_0_1"/>
<feature type="chain" id="PRO_5004719794" description="VWFC domain-containing protein" evidence="1">
    <location>
        <begin position="22"/>
        <end position="136"/>
    </location>
</feature>
<organism evidence="2 3">
    <name type="scientific">Lottia gigantea</name>
    <name type="common">Giant owl limpet</name>
    <dbReference type="NCBI Taxonomy" id="225164"/>
    <lineage>
        <taxon>Eukaryota</taxon>
        <taxon>Metazoa</taxon>
        <taxon>Spiralia</taxon>
        <taxon>Lophotrochozoa</taxon>
        <taxon>Mollusca</taxon>
        <taxon>Gastropoda</taxon>
        <taxon>Patellogastropoda</taxon>
        <taxon>Lottioidea</taxon>
        <taxon>Lottiidae</taxon>
        <taxon>Lottia</taxon>
    </lineage>
</organism>
<reference evidence="2 3" key="1">
    <citation type="journal article" date="2013" name="Nature">
        <title>Insights into bilaterian evolution from three spiralian genomes.</title>
        <authorList>
            <person name="Simakov O."/>
            <person name="Marletaz F."/>
            <person name="Cho S.J."/>
            <person name="Edsinger-Gonzales E."/>
            <person name="Havlak P."/>
            <person name="Hellsten U."/>
            <person name="Kuo D.H."/>
            <person name="Larsson T."/>
            <person name="Lv J."/>
            <person name="Arendt D."/>
            <person name="Savage R."/>
            <person name="Osoegawa K."/>
            <person name="de Jong P."/>
            <person name="Grimwood J."/>
            <person name="Chapman J.A."/>
            <person name="Shapiro H."/>
            <person name="Aerts A."/>
            <person name="Otillar R.P."/>
            <person name="Terry A.Y."/>
            <person name="Boore J.L."/>
            <person name="Grigoriev I.V."/>
            <person name="Lindberg D.R."/>
            <person name="Seaver E.C."/>
            <person name="Weisblat D.A."/>
            <person name="Putnam N.H."/>
            <person name="Rokhsar D.S."/>
        </authorList>
    </citation>
    <scope>NUCLEOTIDE SEQUENCE [LARGE SCALE GENOMIC DNA]</scope>
</reference>
<gene>
    <name evidence="2" type="ORF">LOTGIDRAFT_232630</name>
</gene>
<evidence type="ECO:0000313" key="2">
    <source>
        <dbReference type="EMBL" id="ESO93579.1"/>
    </source>
</evidence>
<dbReference type="OMA" id="MKNECEP"/>
<evidence type="ECO:0008006" key="4">
    <source>
        <dbReference type="Google" id="ProtNLM"/>
    </source>
</evidence>
<dbReference type="CTD" id="20248995"/>
<evidence type="ECO:0000256" key="1">
    <source>
        <dbReference type="SAM" id="SignalP"/>
    </source>
</evidence>
<accession>V4BX02</accession>
<name>V4BX02_LOTGI</name>
<dbReference type="KEGG" id="lgi:LOTGIDRAFT_232630"/>
<keyword evidence="3" id="KW-1185">Reference proteome</keyword>
<feature type="signal peptide" evidence="1">
    <location>
        <begin position="1"/>
        <end position="21"/>
    </location>
</feature>
<dbReference type="Proteomes" id="UP000030746">
    <property type="component" value="Unassembled WGS sequence"/>
</dbReference>
<dbReference type="OrthoDB" id="6133481at2759"/>
<keyword evidence="1" id="KW-0732">Signal</keyword>
<dbReference type="RefSeq" id="XP_009055778.1">
    <property type="nucleotide sequence ID" value="XM_009057530.1"/>
</dbReference>
<dbReference type="EMBL" id="KB201891">
    <property type="protein sequence ID" value="ESO93579.1"/>
    <property type="molecule type" value="Genomic_DNA"/>
</dbReference>
<evidence type="ECO:0000313" key="3">
    <source>
        <dbReference type="Proteomes" id="UP000030746"/>
    </source>
</evidence>